<evidence type="ECO:0000313" key="10">
    <source>
        <dbReference type="EMBL" id="KAJ7723294.1"/>
    </source>
</evidence>
<sequence>MFSPNSHSKLSTDDHTFIPASSTDKRCPCPALNTLANHGYIPRRGTNIAFTHLLYAVKTVYNLSFLLALLLTIAGFLTCATFSVNLPTPKESLTKSSWSWRRYHLRLSITWTLDLADLSARGWNKIAHDGSLVHASGIPSSAPDPVLLTALLNAAPHGLSLRGLAIIHAAKERALAQPLSAFHEQVALGECALGWLVMSNANGVIEAETIQEWFGEERLPEGWWDLRRPSRTVGLREARQSAEKVQSFAKGAGC</sequence>
<dbReference type="AlphaFoldDB" id="A0AAD7MLP5"/>
<evidence type="ECO:0000256" key="2">
    <source>
        <dbReference type="ARBA" id="ARBA00022559"/>
    </source>
</evidence>
<dbReference type="GO" id="GO:0004601">
    <property type="term" value="F:peroxidase activity"/>
    <property type="evidence" value="ECO:0007669"/>
    <property type="project" value="UniProtKB-KW"/>
</dbReference>
<feature type="domain" description="Heme haloperoxidase family profile" evidence="9">
    <location>
        <begin position="13"/>
        <end position="240"/>
    </location>
</feature>
<dbReference type="PANTHER" id="PTHR33577">
    <property type="entry name" value="STERIGMATOCYSTIN BIOSYNTHESIS PEROXIDASE STCC-RELATED"/>
    <property type="match status" value="1"/>
</dbReference>
<dbReference type="InterPro" id="IPR000028">
    <property type="entry name" value="Chloroperoxidase"/>
</dbReference>
<dbReference type="Proteomes" id="UP001215280">
    <property type="component" value="Unassembled WGS sequence"/>
</dbReference>
<evidence type="ECO:0000256" key="5">
    <source>
        <dbReference type="ARBA" id="ARBA00023002"/>
    </source>
</evidence>
<evidence type="ECO:0000256" key="7">
    <source>
        <dbReference type="ARBA" id="ARBA00025795"/>
    </source>
</evidence>
<keyword evidence="8" id="KW-1133">Transmembrane helix</keyword>
<reference evidence="10" key="1">
    <citation type="submission" date="2023-03" db="EMBL/GenBank/DDBJ databases">
        <title>Massive genome expansion in bonnet fungi (Mycena s.s.) driven by repeated elements and novel gene families across ecological guilds.</title>
        <authorList>
            <consortium name="Lawrence Berkeley National Laboratory"/>
            <person name="Harder C.B."/>
            <person name="Miyauchi S."/>
            <person name="Viragh M."/>
            <person name="Kuo A."/>
            <person name="Thoen E."/>
            <person name="Andreopoulos B."/>
            <person name="Lu D."/>
            <person name="Skrede I."/>
            <person name="Drula E."/>
            <person name="Henrissat B."/>
            <person name="Morin E."/>
            <person name="Kohler A."/>
            <person name="Barry K."/>
            <person name="LaButti K."/>
            <person name="Morin E."/>
            <person name="Salamov A."/>
            <person name="Lipzen A."/>
            <person name="Mereny Z."/>
            <person name="Hegedus B."/>
            <person name="Baldrian P."/>
            <person name="Stursova M."/>
            <person name="Weitz H."/>
            <person name="Taylor A."/>
            <person name="Grigoriev I.V."/>
            <person name="Nagy L.G."/>
            <person name="Martin F."/>
            <person name="Kauserud H."/>
        </authorList>
    </citation>
    <scope>NUCLEOTIDE SEQUENCE</scope>
    <source>
        <strain evidence="10">CBHHK188m</strain>
    </source>
</reference>
<evidence type="ECO:0000256" key="8">
    <source>
        <dbReference type="SAM" id="Phobius"/>
    </source>
</evidence>
<evidence type="ECO:0000256" key="4">
    <source>
        <dbReference type="ARBA" id="ARBA00022723"/>
    </source>
</evidence>
<keyword evidence="3" id="KW-0349">Heme</keyword>
<evidence type="ECO:0000259" key="9">
    <source>
        <dbReference type="PROSITE" id="PS51405"/>
    </source>
</evidence>
<dbReference type="Pfam" id="PF01328">
    <property type="entry name" value="Peroxidase_2"/>
    <property type="match status" value="1"/>
</dbReference>
<comment type="similarity">
    <text evidence="7">Belongs to the chloroperoxidase family.</text>
</comment>
<evidence type="ECO:0000256" key="3">
    <source>
        <dbReference type="ARBA" id="ARBA00022617"/>
    </source>
</evidence>
<comment type="caution">
    <text evidence="10">The sequence shown here is derived from an EMBL/GenBank/DDBJ whole genome shotgun (WGS) entry which is preliminary data.</text>
</comment>
<comment type="cofactor">
    <cofactor evidence="1">
        <name>heme b</name>
        <dbReference type="ChEBI" id="CHEBI:60344"/>
    </cofactor>
</comment>
<proteinExistence type="inferred from homology"/>
<organism evidence="10 11">
    <name type="scientific">Mycena maculata</name>
    <dbReference type="NCBI Taxonomy" id="230809"/>
    <lineage>
        <taxon>Eukaryota</taxon>
        <taxon>Fungi</taxon>
        <taxon>Dikarya</taxon>
        <taxon>Basidiomycota</taxon>
        <taxon>Agaricomycotina</taxon>
        <taxon>Agaricomycetes</taxon>
        <taxon>Agaricomycetidae</taxon>
        <taxon>Agaricales</taxon>
        <taxon>Marasmiineae</taxon>
        <taxon>Mycenaceae</taxon>
        <taxon>Mycena</taxon>
    </lineage>
</organism>
<evidence type="ECO:0000256" key="6">
    <source>
        <dbReference type="ARBA" id="ARBA00023004"/>
    </source>
</evidence>
<dbReference type="SUPFAM" id="SSF47571">
    <property type="entry name" value="Cloroperoxidase"/>
    <property type="match status" value="1"/>
</dbReference>
<evidence type="ECO:0000313" key="11">
    <source>
        <dbReference type="Proteomes" id="UP001215280"/>
    </source>
</evidence>
<dbReference type="InterPro" id="IPR036851">
    <property type="entry name" value="Chloroperoxidase-like_sf"/>
</dbReference>
<feature type="transmembrane region" description="Helical" evidence="8">
    <location>
        <begin position="63"/>
        <end position="86"/>
    </location>
</feature>
<keyword evidence="2" id="KW-0575">Peroxidase</keyword>
<protein>
    <recommendedName>
        <fullName evidence="9">Heme haloperoxidase family profile domain-containing protein</fullName>
    </recommendedName>
</protein>
<name>A0AAD7MLP5_9AGAR</name>
<keyword evidence="6" id="KW-0408">Iron</keyword>
<accession>A0AAD7MLP5</accession>
<keyword evidence="5" id="KW-0560">Oxidoreductase</keyword>
<dbReference type="GO" id="GO:0046872">
    <property type="term" value="F:metal ion binding"/>
    <property type="evidence" value="ECO:0007669"/>
    <property type="project" value="UniProtKB-KW"/>
</dbReference>
<dbReference type="EMBL" id="JARJLG010000249">
    <property type="protein sequence ID" value="KAJ7723294.1"/>
    <property type="molecule type" value="Genomic_DNA"/>
</dbReference>
<keyword evidence="11" id="KW-1185">Reference proteome</keyword>
<dbReference type="Gene3D" id="1.10.489.10">
    <property type="entry name" value="Chloroperoxidase-like"/>
    <property type="match status" value="1"/>
</dbReference>
<keyword evidence="4" id="KW-0479">Metal-binding</keyword>
<evidence type="ECO:0000256" key="1">
    <source>
        <dbReference type="ARBA" id="ARBA00001970"/>
    </source>
</evidence>
<dbReference type="PANTHER" id="PTHR33577:SF18">
    <property type="entry name" value="HEME HALOPEROXIDASE FAMILY PROFILE DOMAIN-CONTAINING PROTEIN"/>
    <property type="match status" value="1"/>
</dbReference>
<dbReference type="PROSITE" id="PS51405">
    <property type="entry name" value="HEME_HALOPEROXIDASE"/>
    <property type="match status" value="1"/>
</dbReference>
<keyword evidence="8" id="KW-0472">Membrane</keyword>
<keyword evidence="8" id="KW-0812">Transmembrane</keyword>
<gene>
    <name evidence="10" type="ORF">DFH07DRAFT_932211</name>
</gene>